<organism evidence="3 4">
    <name type="scientific">Mycena rosella</name>
    <name type="common">Pink bonnet</name>
    <name type="synonym">Agaricus rosellus</name>
    <dbReference type="NCBI Taxonomy" id="1033263"/>
    <lineage>
        <taxon>Eukaryota</taxon>
        <taxon>Fungi</taxon>
        <taxon>Dikarya</taxon>
        <taxon>Basidiomycota</taxon>
        <taxon>Agaricomycotina</taxon>
        <taxon>Agaricomycetes</taxon>
        <taxon>Agaricomycetidae</taxon>
        <taxon>Agaricales</taxon>
        <taxon>Marasmiineae</taxon>
        <taxon>Mycenaceae</taxon>
        <taxon>Mycena</taxon>
    </lineage>
</organism>
<feature type="compositionally biased region" description="Polar residues" evidence="1">
    <location>
        <begin position="141"/>
        <end position="160"/>
    </location>
</feature>
<feature type="region of interest" description="Disordered" evidence="1">
    <location>
        <begin position="111"/>
        <end position="160"/>
    </location>
</feature>
<feature type="signal peptide" evidence="2">
    <location>
        <begin position="1"/>
        <end position="17"/>
    </location>
</feature>
<comment type="caution">
    <text evidence="3">The sequence shown here is derived from an EMBL/GenBank/DDBJ whole genome shotgun (WGS) entry which is preliminary data.</text>
</comment>
<evidence type="ECO:0000256" key="1">
    <source>
        <dbReference type="SAM" id="MobiDB-lite"/>
    </source>
</evidence>
<accession>A0AAD7E143</accession>
<keyword evidence="2" id="KW-0732">Signal</keyword>
<keyword evidence="4" id="KW-1185">Reference proteome</keyword>
<protein>
    <submittedName>
        <fullName evidence="3">Uncharacterized protein</fullName>
    </submittedName>
</protein>
<name>A0AAD7E143_MYCRO</name>
<dbReference type="Proteomes" id="UP001221757">
    <property type="component" value="Unassembled WGS sequence"/>
</dbReference>
<sequence length="160" mass="16409">MHVSLTLIFATTSSALAMAVREPRLVGRDAAIPGTSLTITLALYPSSTQTAAAFTWAYGDAPAAYNAATDAFPLVTSIMDPGFKSWLHAEEDHDYNKALVNCDETAITSLNLEDQARSTTTPAPTGTSGGAESSGALTSSVNTTDFGAMSTSTPAAPGSS</sequence>
<evidence type="ECO:0000256" key="2">
    <source>
        <dbReference type="SAM" id="SignalP"/>
    </source>
</evidence>
<dbReference type="EMBL" id="JARKIE010000014">
    <property type="protein sequence ID" value="KAJ7702698.1"/>
    <property type="molecule type" value="Genomic_DNA"/>
</dbReference>
<evidence type="ECO:0000313" key="3">
    <source>
        <dbReference type="EMBL" id="KAJ7702698.1"/>
    </source>
</evidence>
<feature type="chain" id="PRO_5042160752" evidence="2">
    <location>
        <begin position="18"/>
        <end position="160"/>
    </location>
</feature>
<feature type="compositionally biased region" description="Low complexity" evidence="1">
    <location>
        <begin position="118"/>
        <end position="140"/>
    </location>
</feature>
<proteinExistence type="predicted"/>
<gene>
    <name evidence="3" type="ORF">B0H17DRAFT_1194581</name>
</gene>
<evidence type="ECO:0000313" key="4">
    <source>
        <dbReference type="Proteomes" id="UP001221757"/>
    </source>
</evidence>
<reference evidence="3" key="1">
    <citation type="submission" date="2023-03" db="EMBL/GenBank/DDBJ databases">
        <title>Massive genome expansion in bonnet fungi (Mycena s.s.) driven by repeated elements and novel gene families across ecological guilds.</title>
        <authorList>
            <consortium name="Lawrence Berkeley National Laboratory"/>
            <person name="Harder C.B."/>
            <person name="Miyauchi S."/>
            <person name="Viragh M."/>
            <person name="Kuo A."/>
            <person name="Thoen E."/>
            <person name="Andreopoulos B."/>
            <person name="Lu D."/>
            <person name="Skrede I."/>
            <person name="Drula E."/>
            <person name="Henrissat B."/>
            <person name="Morin E."/>
            <person name="Kohler A."/>
            <person name="Barry K."/>
            <person name="LaButti K."/>
            <person name="Morin E."/>
            <person name="Salamov A."/>
            <person name="Lipzen A."/>
            <person name="Mereny Z."/>
            <person name="Hegedus B."/>
            <person name="Baldrian P."/>
            <person name="Stursova M."/>
            <person name="Weitz H."/>
            <person name="Taylor A."/>
            <person name="Grigoriev I.V."/>
            <person name="Nagy L.G."/>
            <person name="Martin F."/>
            <person name="Kauserud H."/>
        </authorList>
    </citation>
    <scope>NUCLEOTIDE SEQUENCE</scope>
    <source>
        <strain evidence="3">CBHHK067</strain>
    </source>
</reference>
<dbReference type="AlphaFoldDB" id="A0AAD7E143"/>